<dbReference type="RefSeq" id="WP_013389045.1">
    <property type="nucleotide sequence ID" value="NC_014633.1"/>
</dbReference>
<proteinExistence type="predicted"/>
<dbReference type="Proteomes" id="UP000006875">
    <property type="component" value="Plasmid pILYOP01"/>
</dbReference>
<keyword evidence="2" id="KW-1185">Reference proteome</keyword>
<geneLocation type="plasmid" evidence="1 2">
    <name>pILYOP01</name>
</geneLocation>
<gene>
    <name evidence="1" type="ordered locus">Ilyop_2630</name>
</gene>
<evidence type="ECO:0000313" key="1">
    <source>
        <dbReference type="EMBL" id="ADO84387.1"/>
    </source>
</evidence>
<dbReference type="EMBL" id="CP002282">
    <property type="protein sequence ID" value="ADO84387.1"/>
    <property type="molecule type" value="Genomic_DNA"/>
</dbReference>
<dbReference type="AlphaFoldDB" id="E3HCC7"/>
<protein>
    <recommendedName>
        <fullName evidence="3">Lipoprotein</fullName>
    </recommendedName>
</protein>
<dbReference type="HOGENOM" id="CLU_1803583_0_0_0"/>
<accession>E3HCC7</accession>
<evidence type="ECO:0000313" key="2">
    <source>
        <dbReference type="Proteomes" id="UP000006875"/>
    </source>
</evidence>
<keyword evidence="1" id="KW-0614">Plasmid</keyword>
<organism evidence="1 2">
    <name type="scientific">Ilyobacter polytropus (strain ATCC 51220 / DSM 2926 / LMG 16218 / CuHBu1)</name>
    <dbReference type="NCBI Taxonomy" id="572544"/>
    <lineage>
        <taxon>Bacteria</taxon>
        <taxon>Fusobacteriati</taxon>
        <taxon>Fusobacteriota</taxon>
        <taxon>Fusobacteriia</taxon>
        <taxon>Fusobacteriales</taxon>
        <taxon>Fusobacteriaceae</taxon>
        <taxon>Ilyobacter</taxon>
    </lineage>
</organism>
<sequence length="143" mass="16209">MKILALFILIFIASCGFLEPVDVVIEKDKIILSEITTEIKCDPPLKRIRNEGSILVFIEEKWSTFFPWKQIKLADGTVVDLDVTLIDSNGRSYSPLIFGRADKALNLRFDPQIPKEASIISINLSSNSNITLSKIVWHNFNPF</sequence>
<name>E3HCC7_ILYPC</name>
<reference evidence="1 2" key="1">
    <citation type="journal article" date="2010" name="Stand. Genomic Sci.">
        <title>Complete genome sequence of Ilyobacter polytropus type strain (CuHbu1).</title>
        <authorList>
            <person name="Sikorski J."/>
            <person name="Chertkov O."/>
            <person name="Lapidus A."/>
            <person name="Nolan M."/>
            <person name="Lucas S."/>
            <person name="Del Rio T.G."/>
            <person name="Tice H."/>
            <person name="Cheng J.F."/>
            <person name="Tapia R."/>
            <person name="Han C."/>
            <person name="Goodwin L."/>
            <person name="Pitluck S."/>
            <person name="Liolios K."/>
            <person name="Ivanova N."/>
            <person name="Mavromatis K."/>
            <person name="Mikhailova N."/>
            <person name="Pati A."/>
            <person name="Chen A."/>
            <person name="Palaniappan K."/>
            <person name="Land M."/>
            <person name="Hauser L."/>
            <person name="Chang Y.J."/>
            <person name="Jeffries C.D."/>
            <person name="Brambilla E."/>
            <person name="Yasawong M."/>
            <person name="Rohde M."/>
            <person name="Pukall R."/>
            <person name="Spring S."/>
            <person name="Goker M."/>
            <person name="Woyke T."/>
            <person name="Bristow J."/>
            <person name="Eisen J.A."/>
            <person name="Markowitz V."/>
            <person name="Hugenholtz P."/>
            <person name="Kyrpides N.C."/>
            <person name="Klenk H.P."/>
        </authorList>
    </citation>
    <scope>NUCLEOTIDE SEQUENCE [LARGE SCALE GENOMIC DNA]</scope>
    <source>
        <strain evidence="2">ATCC 51220 / DSM 2926 / LMG 16218 / CuHBu1</strain>
        <plasmid evidence="2">pILYOP01</plasmid>
    </source>
</reference>
<evidence type="ECO:0008006" key="3">
    <source>
        <dbReference type="Google" id="ProtNLM"/>
    </source>
</evidence>
<dbReference type="KEGG" id="ipo:Ilyop_2630"/>
<dbReference type="PROSITE" id="PS51257">
    <property type="entry name" value="PROKAR_LIPOPROTEIN"/>
    <property type="match status" value="1"/>
</dbReference>